<evidence type="ECO:0000256" key="1">
    <source>
        <dbReference type="SAM" id="Phobius"/>
    </source>
</evidence>
<proteinExistence type="predicted"/>
<gene>
    <name evidence="2" type="ORF">BACCOPRO_01797</name>
</gene>
<sequence>MILVFAFFLRLSSPFFIGFSLDMVLFVVSLHIGKFLWLLFRILPPRKKLNNRRLDNMKPRVCRSGLCVINSTPKVGKTFQTAKYPFEKPLKQQLTRNFLIYQVWGLAPIPPPSGSTPKHFVLSEKRPIFAVHKDNLPNDTGELQKISCQGELTEFRHPWQLYSFPTVLIRSSGFLLRLICLVYLYTSPYPCHKGSKTKHRQKYYQFHNTVILIS</sequence>
<keyword evidence="3" id="KW-1185">Reference proteome</keyword>
<comment type="caution">
    <text evidence="2">The sequence shown here is derived from an EMBL/GenBank/DDBJ whole genome shotgun (WGS) entry which is preliminary data.</text>
</comment>
<dbReference type="AlphaFoldDB" id="S0F965"/>
<reference evidence="2 3" key="1">
    <citation type="submission" date="2008-12" db="EMBL/GenBank/DDBJ databases">
        <authorList>
            <person name="Fulton L."/>
            <person name="Clifton S."/>
            <person name="Fulton B."/>
            <person name="Xu J."/>
            <person name="Minx P."/>
            <person name="Pepin K.H."/>
            <person name="Johnson M."/>
            <person name="Bhonagiri V."/>
            <person name="Nash W.E."/>
            <person name="Mardis E.R."/>
            <person name="Wilson R.K."/>
        </authorList>
    </citation>
    <scope>NUCLEOTIDE SEQUENCE [LARGE SCALE GENOMIC DNA]</scope>
    <source>
        <strain evidence="2 3">DSM 18228</strain>
    </source>
</reference>
<organism evidence="2 3">
    <name type="scientific">Phocaeicola coprophilus DSM 18228 = JCM 13818</name>
    <dbReference type="NCBI Taxonomy" id="547042"/>
    <lineage>
        <taxon>Bacteria</taxon>
        <taxon>Pseudomonadati</taxon>
        <taxon>Bacteroidota</taxon>
        <taxon>Bacteroidia</taxon>
        <taxon>Bacteroidales</taxon>
        <taxon>Bacteroidaceae</taxon>
        <taxon>Phocaeicola</taxon>
    </lineage>
</organism>
<feature type="transmembrane region" description="Helical" evidence="1">
    <location>
        <begin position="24"/>
        <end position="43"/>
    </location>
</feature>
<protein>
    <submittedName>
        <fullName evidence="2">Uncharacterized protein</fullName>
    </submittedName>
</protein>
<dbReference type="HOGENOM" id="CLU_1286621_0_0_10"/>
<keyword evidence="1" id="KW-1133">Transmembrane helix</keyword>
<accession>S0F965</accession>
<name>S0F965_9BACT</name>
<dbReference type="Proteomes" id="UP000014073">
    <property type="component" value="Unassembled WGS sequence"/>
</dbReference>
<evidence type="ECO:0000313" key="2">
    <source>
        <dbReference type="EMBL" id="EEF76297.1"/>
    </source>
</evidence>
<evidence type="ECO:0000313" key="3">
    <source>
        <dbReference type="Proteomes" id="UP000014073"/>
    </source>
</evidence>
<dbReference type="STRING" id="547042.BACCOPRO_01797"/>
<dbReference type="EMBL" id="ACBW01000132">
    <property type="protein sequence ID" value="EEF76297.1"/>
    <property type="molecule type" value="Genomic_DNA"/>
</dbReference>
<keyword evidence="1" id="KW-0812">Transmembrane</keyword>
<keyword evidence="1" id="KW-0472">Membrane</keyword>